<comment type="caution">
    <text evidence="2">The sequence shown here is derived from an EMBL/GenBank/DDBJ whole genome shotgun (WGS) entry which is preliminary data.</text>
</comment>
<gene>
    <name evidence="2" type="ORF">V1478_018047</name>
</gene>
<dbReference type="Proteomes" id="UP001607302">
    <property type="component" value="Unassembled WGS sequence"/>
</dbReference>
<keyword evidence="1" id="KW-0812">Transmembrane</keyword>
<keyword evidence="3" id="KW-1185">Reference proteome</keyword>
<name>A0ABD1ZVY4_VESSQ</name>
<accession>A0ABD1ZVY4</accession>
<evidence type="ECO:0000256" key="1">
    <source>
        <dbReference type="SAM" id="Phobius"/>
    </source>
</evidence>
<proteinExistence type="predicted"/>
<sequence length="323" mass="35717">MALLIQRFCKSLFYAPLDRSFFISICVKARPQITLFDNSNGNRIADKRYQILYSISINIFITTFIFNGEILDSRYQRGRKINCFVFIVDTYRGADILGTIERLQLRPGSLAHTNSISCTDHTSNLNNQCVRENPTVTNTTAITTTSTRTTRVRSTNLEIDWKKMKTNGYSFGYFACREGDKYYVYKKLNESKGLVDRRTYKVVRGTADSRFGAALKPGTLLFVSVRLSCQGHGKSHGARKKAECSFSHLIGRPPSFLLSFSTGSQSKSRTVIVASSSGGSDSDDDVGGAAVSVAAAAAPCFRRCIVALSSGKYGITLSFLKEP</sequence>
<evidence type="ECO:0000313" key="3">
    <source>
        <dbReference type="Proteomes" id="UP001607302"/>
    </source>
</evidence>
<reference evidence="2 3" key="1">
    <citation type="journal article" date="2024" name="Ann. Entomol. Soc. Am.">
        <title>Genomic analyses of the southern and eastern yellowjacket wasps (Hymenoptera: Vespidae) reveal evolutionary signatures of social life.</title>
        <authorList>
            <person name="Catto M.A."/>
            <person name="Caine P.B."/>
            <person name="Orr S.E."/>
            <person name="Hunt B.G."/>
            <person name="Goodisman M.A.D."/>
        </authorList>
    </citation>
    <scope>NUCLEOTIDE SEQUENCE [LARGE SCALE GENOMIC DNA]</scope>
    <source>
        <strain evidence="2">233</strain>
        <tissue evidence="2">Head and thorax</tissue>
    </source>
</reference>
<keyword evidence="1" id="KW-1133">Transmembrane helix</keyword>
<keyword evidence="1" id="KW-0472">Membrane</keyword>
<protein>
    <submittedName>
        <fullName evidence="2">Uncharacterized protein</fullName>
    </submittedName>
</protein>
<dbReference type="AlphaFoldDB" id="A0ABD1ZVY4"/>
<dbReference type="EMBL" id="JAUDFV010000166">
    <property type="protein sequence ID" value="KAL2712524.1"/>
    <property type="molecule type" value="Genomic_DNA"/>
</dbReference>
<evidence type="ECO:0000313" key="2">
    <source>
        <dbReference type="EMBL" id="KAL2712524.1"/>
    </source>
</evidence>
<organism evidence="2 3">
    <name type="scientific">Vespula squamosa</name>
    <name type="common">Southern yellow jacket</name>
    <name type="synonym">Wasp</name>
    <dbReference type="NCBI Taxonomy" id="30214"/>
    <lineage>
        <taxon>Eukaryota</taxon>
        <taxon>Metazoa</taxon>
        <taxon>Ecdysozoa</taxon>
        <taxon>Arthropoda</taxon>
        <taxon>Hexapoda</taxon>
        <taxon>Insecta</taxon>
        <taxon>Pterygota</taxon>
        <taxon>Neoptera</taxon>
        <taxon>Endopterygota</taxon>
        <taxon>Hymenoptera</taxon>
        <taxon>Apocrita</taxon>
        <taxon>Aculeata</taxon>
        <taxon>Vespoidea</taxon>
        <taxon>Vespidae</taxon>
        <taxon>Vespinae</taxon>
        <taxon>Vespula</taxon>
    </lineage>
</organism>
<feature type="transmembrane region" description="Helical" evidence="1">
    <location>
        <begin position="51"/>
        <end position="71"/>
    </location>
</feature>